<evidence type="ECO:0008006" key="7">
    <source>
        <dbReference type="Google" id="ProtNLM"/>
    </source>
</evidence>
<dbReference type="EMBL" id="LAZR01033558">
    <property type="protein sequence ID" value="KKL47747.1"/>
    <property type="molecule type" value="Genomic_DNA"/>
</dbReference>
<evidence type="ECO:0000256" key="4">
    <source>
        <dbReference type="ARBA" id="ARBA00023186"/>
    </source>
</evidence>
<protein>
    <recommendedName>
        <fullName evidence="7">60 kDa chaperonin</fullName>
    </recommendedName>
</protein>
<dbReference type="Gene3D" id="1.10.560.10">
    <property type="entry name" value="GroEL-like equatorial domain"/>
    <property type="match status" value="1"/>
</dbReference>
<comment type="similarity">
    <text evidence="1">Belongs to the chaperonin (HSP60) family.</text>
</comment>
<dbReference type="Pfam" id="PF00118">
    <property type="entry name" value="Cpn60_TCP1"/>
    <property type="match status" value="1"/>
</dbReference>
<accession>A0A0F9F9H7</accession>
<dbReference type="GO" id="GO:0042026">
    <property type="term" value="P:protein refolding"/>
    <property type="evidence" value="ECO:0007669"/>
    <property type="project" value="InterPro"/>
</dbReference>
<dbReference type="InterPro" id="IPR001844">
    <property type="entry name" value="Cpn60/GroEL"/>
</dbReference>
<dbReference type="AlphaFoldDB" id="A0A0F9F9H7"/>
<dbReference type="SUPFAM" id="SSF48592">
    <property type="entry name" value="GroEL equatorial domain-like"/>
    <property type="match status" value="1"/>
</dbReference>
<feature type="region of interest" description="Disordered" evidence="5">
    <location>
        <begin position="37"/>
        <end position="56"/>
    </location>
</feature>
<proteinExistence type="inferred from homology"/>
<evidence type="ECO:0000256" key="3">
    <source>
        <dbReference type="ARBA" id="ARBA00022840"/>
    </source>
</evidence>
<keyword evidence="3" id="KW-0067">ATP-binding</keyword>
<dbReference type="PRINTS" id="PR00304">
    <property type="entry name" value="TCOMPLEXTCP1"/>
</dbReference>
<dbReference type="InterPro" id="IPR027413">
    <property type="entry name" value="GROEL-like_equatorial_sf"/>
</dbReference>
<dbReference type="InterPro" id="IPR017998">
    <property type="entry name" value="Chaperone_TCP-1"/>
</dbReference>
<name>A0A0F9F9H7_9ZZZZ</name>
<dbReference type="InterPro" id="IPR002423">
    <property type="entry name" value="Cpn60/GroEL/TCP-1"/>
</dbReference>
<dbReference type="PANTHER" id="PTHR45633">
    <property type="entry name" value="60 KDA HEAT SHOCK PROTEIN, MITOCHONDRIAL"/>
    <property type="match status" value="1"/>
</dbReference>
<comment type="caution">
    <text evidence="6">The sequence shown here is derived from an EMBL/GenBank/DDBJ whole genome shotgun (WGS) entry which is preliminary data.</text>
</comment>
<gene>
    <name evidence="6" type="ORF">LCGC14_2332430</name>
</gene>
<organism evidence="6">
    <name type="scientific">marine sediment metagenome</name>
    <dbReference type="NCBI Taxonomy" id="412755"/>
    <lineage>
        <taxon>unclassified sequences</taxon>
        <taxon>metagenomes</taxon>
        <taxon>ecological metagenomes</taxon>
    </lineage>
</organism>
<evidence type="ECO:0000313" key="6">
    <source>
        <dbReference type="EMBL" id="KKL47747.1"/>
    </source>
</evidence>
<sequence>MPSTITETLIGHEARKKILVGVNKVYNAVRRTLGPKGKNALLPRTMNRGPRNTNDGVTISENIQLKNPHERLAADFFKEGSKKTNDQAGDGTTGTAVIAGHLINKIFKSLPNDSIPSAGKSSSDVMAMRKEMLVAKDLVI</sequence>
<keyword evidence="4" id="KW-0143">Chaperone</keyword>
<keyword evidence="2" id="KW-0547">Nucleotide-binding</keyword>
<dbReference type="GO" id="GO:0005524">
    <property type="term" value="F:ATP binding"/>
    <property type="evidence" value="ECO:0007669"/>
    <property type="project" value="UniProtKB-KW"/>
</dbReference>
<evidence type="ECO:0000256" key="1">
    <source>
        <dbReference type="ARBA" id="ARBA00006607"/>
    </source>
</evidence>
<evidence type="ECO:0000256" key="5">
    <source>
        <dbReference type="SAM" id="MobiDB-lite"/>
    </source>
</evidence>
<reference evidence="6" key="1">
    <citation type="journal article" date="2015" name="Nature">
        <title>Complex archaea that bridge the gap between prokaryotes and eukaryotes.</title>
        <authorList>
            <person name="Spang A."/>
            <person name="Saw J.H."/>
            <person name="Jorgensen S.L."/>
            <person name="Zaremba-Niedzwiedzka K."/>
            <person name="Martijn J."/>
            <person name="Lind A.E."/>
            <person name="van Eijk R."/>
            <person name="Schleper C."/>
            <person name="Guy L."/>
            <person name="Ettema T.J."/>
        </authorList>
    </citation>
    <scope>NUCLEOTIDE SEQUENCE</scope>
</reference>
<dbReference type="GO" id="GO:0140662">
    <property type="term" value="F:ATP-dependent protein folding chaperone"/>
    <property type="evidence" value="ECO:0007669"/>
    <property type="project" value="InterPro"/>
</dbReference>
<evidence type="ECO:0000256" key="2">
    <source>
        <dbReference type="ARBA" id="ARBA00022741"/>
    </source>
</evidence>